<name>A0AAU2VC39_9ACTN</name>
<proteinExistence type="predicted"/>
<protein>
    <submittedName>
        <fullName evidence="1">Integrase</fullName>
    </submittedName>
</protein>
<sequence length="716" mass="78758">MTVPAEALGDEYILTLPGADGPVVLAKWIHAGNSHPNSRYRDGIWSLAPLIDSPGSSLIAVHWRNLSPQLLEELKRPTWVMINGELRPSLVETRALSARSRSAASSMRSTCQEWQRLARWMAKHGITSLADLTDGDWRDYTTHRFKNGMSRRGAEHLLADLTDLWAFDQLCSTPAGVSCPPWQHEGVDDYLPEAGKAARGENATEPLDARVMGPLLIWAIRMVEDFGPDILAAWAENRRLTRLAMTNTATPAAAAEIRGLLLPLIETGQPVPAFHKRGKPELARYYLAALTGASLYQLDGWKKRHNLTAYAAQNPGPCPLDVPVTGRIDGRPWREVMDFHETPYLMRHLGTAAAVVCLYLTGMRPQEVQALRSGCCPDPEPNKDGTPARHLIRSLHFKNVTNDDGHYISAGEQREVPWVAITPVVNAIRVLEQMVPPGELLLATAHHDFQSPKPGRYGSLRTHVISERIDDFIAWANSEAERHGLTRQSIADDPHGTIGTSRFRRTLAWHVARRPGGLVALAIQYGHMRTVLDARTSTGYGSRARTGIHGVLDIETALAAADTAAELHDRLAAGEKISGPAARRAVTAAATAPRFEGRLVKKNFAKQSRDYLERDGLVLFDNPDACLMCVFKRDTALCDPPPDATAPNRHECRPGCGNAVRTDTDAQRLRERAATTEELAATFPEPVARRLRATAARDRADADVHDATAKIAQDLT</sequence>
<dbReference type="AlphaFoldDB" id="A0AAU2VC39"/>
<accession>A0AAU2VC39</accession>
<gene>
    <name evidence="1" type="ORF">OG549_32730</name>
</gene>
<organism evidence="1">
    <name type="scientific">Streptomyces sp. NBC_00003</name>
    <dbReference type="NCBI Taxonomy" id="2903608"/>
    <lineage>
        <taxon>Bacteria</taxon>
        <taxon>Bacillati</taxon>
        <taxon>Actinomycetota</taxon>
        <taxon>Actinomycetes</taxon>
        <taxon>Kitasatosporales</taxon>
        <taxon>Streptomycetaceae</taxon>
        <taxon>Streptomyces</taxon>
    </lineage>
</organism>
<reference evidence="1" key="1">
    <citation type="submission" date="2022-10" db="EMBL/GenBank/DDBJ databases">
        <title>The complete genomes of actinobacterial strains from the NBC collection.</title>
        <authorList>
            <person name="Joergensen T.S."/>
            <person name="Alvarez Arevalo M."/>
            <person name="Sterndorff E.B."/>
            <person name="Faurdal D."/>
            <person name="Vuksanovic O."/>
            <person name="Mourched A.-S."/>
            <person name="Charusanti P."/>
            <person name="Shaw S."/>
            <person name="Blin K."/>
            <person name="Weber T."/>
        </authorList>
    </citation>
    <scope>NUCLEOTIDE SEQUENCE</scope>
    <source>
        <strain evidence="1">NBC_00003</strain>
    </source>
</reference>
<dbReference type="EMBL" id="CP108318">
    <property type="protein sequence ID" value="WTW65036.1"/>
    <property type="molecule type" value="Genomic_DNA"/>
</dbReference>
<evidence type="ECO:0000313" key="1">
    <source>
        <dbReference type="EMBL" id="WTW65036.1"/>
    </source>
</evidence>